<dbReference type="SUPFAM" id="SSF52540">
    <property type="entry name" value="P-loop containing nucleoside triphosphate hydrolases"/>
    <property type="match status" value="1"/>
</dbReference>
<accession>A0ABV4ATM0</accession>
<dbReference type="Gene3D" id="1.10.287.1490">
    <property type="match status" value="1"/>
</dbReference>
<proteinExistence type="predicted"/>
<dbReference type="InterPro" id="IPR027417">
    <property type="entry name" value="P-loop_NTPase"/>
</dbReference>
<dbReference type="Pfam" id="PF13469">
    <property type="entry name" value="Sulfotransfer_3"/>
    <property type="match status" value="1"/>
</dbReference>
<comment type="caution">
    <text evidence="1">The sequence shown here is derived from an EMBL/GenBank/DDBJ whole genome shotgun (WGS) entry which is preliminary data.</text>
</comment>
<gene>
    <name evidence="1" type="ORF">AB7878_12610</name>
</gene>
<dbReference type="Gene3D" id="3.40.50.300">
    <property type="entry name" value="P-loop containing nucleotide triphosphate hydrolases"/>
    <property type="match status" value="1"/>
</dbReference>
<reference evidence="1 2" key="1">
    <citation type="submission" date="2024-07" db="EMBL/GenBank/DDBJ databases">
        <title>Molecular mechanisms and environmental adaptations of flagellar loss and biofilm growth of Rhodanobacter under environmental stress.</title>
        <authorList>
            <person name="Chen M."/>
        </authorList>
    </citation>
    <scope>NUCLEOTIDE SEQUENCE [LARGE SCALE GENOMIC DNA]</scope>
    <source>
        <strain evidence="1 2">RS22</strain>
    </source>
</reference>
<evidence type="ECO:0000313" key="1">
    <source>
        <dbReference type="EMBL" id="MEY2183260.1"/>
    </source>
</evidence>
<dbReference type="EMBL" id="JBGBPY010000001">
    <property type="protein sequence ID" value="MEY2183260.1"/>
    <property type="molecule type" value="Genomic_DNA"/>
</dbReference>
<evidence type="ECO:0000313" key="2">
    <source>
        <dbReference type="Proteomes" id="UP001562159"/>
    </source>
</evidence>
<organism evidence="1 2">
    <name type="scientific">Rhodanobacter humi</name>
    <dbReference type="NCBI Taxonomy" id="1888173"/>
    <lineage>
        <taxon>Bacteria</taxon>
        <taxon>Pseudomonadati</taxon>
        <taxon>Pseudomonadota</taxon>
        <taxon>Gammaproteobacteria</taxon>
        <taxon>Lysobacterales</taxon>
        <taxon>Rhodanobacteraceae</taxon>
        <taxon>Rhodanobacter</taxon>
    </lineage>
</organism>
<name>A0ABV4ATM0_9GAMM</name>
<sequence>MTIPSNSDSDKTAVLILGAPRSGTSAVSQVLSEMGVHFGDPARFVDPAVQTHNPIFYELQSVNDFNARIMAHMGYEYGDFDCFPDAVEPGPALVEQFADEVRGLIEQELGGHALIGLKDPRFAFTLPVWETALQQSGYSIRYLVTERSIDAVVDSNAKVNTTFTRAHNYRIAIISMGLSALRVEGKAHLLVKYDDLVDNSLAEALRIAEWLGLDHANTNAAAQVVQSNLRHQGASDGSASTQSPEELLAAWSRAYRDLRSQLVRDGLMDLLDSRRVEVVAQRNRISELEHRVAQSAAAGAQALALELVEQRFHARIDAVERRIVLAANSGDSLRSGLMSAAQQIEDQAAGFETLRTEVAANARSTQVVADGLAQMADRVSGIAQMLTTGQDRIHNLVDDLGRVMIPQLRQDLESRIRAVGKDVNVTDERTAALATRLDALEQAAKELSARFHASRTLFTRFRDLFDK</sequence>
<protein>
    <submittedName>
        <fullName evidence="1">Sulfotransferase</fullName>
    </submittedName>
</protein>
<dbReference type="Proteomes" id="UP001562159">
    <property type="component" value="Unassembled WGS sequence"/>
</dbReference>
<keyword evidence="2" id="KW-1185">Reference proteome</keyword>